<sequence length="101" mass="11323">MKTRWDEEEALGQSAELLAECGERGKHCWALHVVMDEVIESVGPSWLAHFMATTKNKAAAAELGGYLKSHWPAYAELVEQLLESTNWTRESNGLEKDFGDD</sequence>
<evidence type="ECO:0000313" key="1">
    <source>
        <dbReference type="EMBL" id="OGF54463.1"/>
    </source>
</evidence>
<evidence type="ECO:0000313" key="2">
    <source>
        <dbReference type="Proteomes" id="UP000179157"/>
    </source>
</evidence>
<gene>
    <name evidence="1" type="ORF">A2Z21_00700</name>
</gene>
<proteinExistence type="predicted"/>
<dbReference type="Proteomes" id="UP000179157">
    <property type="component" value="Unassembled WGS sequence"/>
</dbReference>
<comment type="caution">
    <text evidence="1">The sequence shown here is derived from an EMBL/GenBank/DDBJ whole genome shotgun (WGS) entry which is preliminary data.</text>
</comment>
<dbReference type="EMBL" id="MFGX01000079">
    <property type="protein sequence ID" value="OGF54463.1"/>
    <property type="molecule type" value="Genomic_DNA"/>
</dbReference>
<dbReference type="AlphaFoldDB" id="A0A1F5UTI1"/>
<protein>
    <submittedName>
        <fullName evidence="1">Uncharacterized protein</fullName>
    </submittedName>
</protein>
<organism evidence="1 2">
    <name type="scientific">Fraserbacteria sp. (strain RBG_16_55_9)</name>
    <dbReference type="NCBI Taxonomy" id="1817864"/>
    <lineage>
        <taxon>Bacteria</taxon>
        <taxon>Candidatus Fraseribacteriota</taxon>
    </lineage>
</organism>
<accession>A0A1F5UTI1</accession>
<reference evidence="1 2" key="1">
    <citation type="journal article" date="2016" name="Nat. Commun.">
        <title>Thousands of microbial genomes shed light on interconnected biogeochemical processes in an aquifer system.</title>
        <authorList>
            <person name="Anantharaman K."/>
            <person name="Brown C.T."/>
            <person name="Hug L.A."/>
            <person name="Sharon I."/>
            <person name="Castelle C.J."/>
            <person name="Probst A.J."/>
            <person name="Thomas B.C."/>
            <person name="Singh A."/>
            <person name="Wilkins M.J."/>
            <person name="Karaoz U."/>
            <person name="Brodie E.L."/>
            <person name="Williams K.H."/>
            <person name="Hubbard S.S."/>
            <person name="Banfield J.F."/>
        </authorList>
    </citation>
    <scope>NUCLEOTIDE SEQUENCE [LARGE SCALE GENOMIC DNA]</scope>
    <source>
        <strain evidence="2">RBG_16_55_9</strain>
    </source>
</reference>
<dbReference type="STRING" id="1817864.A2Z21_00700"/>
<name>A0A1F5UTI1_FRAXR</name>